<feature type="region of interest" description="Disordered" evidence="1">
    <location>
        <begin position="53"/>
        <end position="81"/>
    </location>
</feature>
<dbReference type="Proteomes" id="UP000299102">
    <property type="component" value="Unassembled WGS sequence"/>
</dbReference>
<reference evidence="2 3" key="1">
    <citation type="journal article" date="2019" name="Commun. Biol.">
        <title>The bagworm genome reveals a unique fibroin gene that provides high tensile strength.</title>
        <authorList>
            <person name="Kono N."/>
            <person name="Nakamura H."/>
            <person name="Ohtoshi R."/>
            <person name="Tomita M."/>
            <person name="Numata K."/>
            <person name="Arakawa K."/>
        </authorList>
    </citation>
    <scope>NUCLEOTIDE SEQUENCE [LARGE SCALE GENOMIC DNA]</scope>
</reference>
<dbReference type="AlphaFoldDB" id="A0A4C1TIM2"/>
<keyword evidence="3" id="KW-1185">Reference proteome</keyword>
<dbReference type="EMBL" id="BGZK01005252">
    <property type="protein sequence ID" value="GBP13238.1"/>
    <property type="molecule type" value="Genomic_DNA"/>
</dbReference>
<organism evidence="2 3">
    <name type="scientific">Eumeta variegata</name>
    <name type="common">Bagworm moth</name>
    <name type="synonym">Eumeta japonica</name>
    <dbReference type="NCBI Taxonomy" id="151549"/>
    <lineage>
        <taxon>Eukaryota</taxon>
        <taxon>Metazoa</taxon>
        <taxon>Ecdysozoa</taxon>
        <taxon>Arthropoda</taxon>
        <taxon>Hexapoda</taxon>
        <taxon>Insecta</taxon>
        <taxon>Pterygota</taxon>
        <taxon>Neoptera</taxon>
        <taxon>Endopterygota</taxon>
        <taxon>Lepidoptera</taxon>
        <taxon>Glossata</taxon>
        <taxon>Ditrysia</taxon>
        <taxon>Tineoidea</taxon>
        <taxon>Psychidae</taxon>
        <taxon>Oiketicinae</taxon>
        <taxon>Eumeta</taxon>
    </lineage>
</organism>
<protein>
    <submittedName>
        <fullName evidence="2">Uncharacterized protein</fullName>
    </submittedName>
</protein>
<evidence type="ECO:0000313" key="2">
    <source>
        <dbReference type="EMBL" id="GBP13238.1"/>
    </source>
</evidence>
<sequence length="159" mass="16546">MSGYAPHPHIPPHMQQQAGGYMAPQQYRPRGQYVQANGGTSRFQQYQKREYQPQNGQIGGGQYNKQLMDQNSQQDANSLAAQQQQISVAANIAAAVAAAGGQQVNIPIGMLAAAAGNPYATGQFGPPPTAYYAAHPHQFAAAPNGGVAANASGANQGAN</sequence>
<evidence type="ECO:0000313" key="3">
    <source>
        <dbReference type="Proteomes" id="UP000299102"/>
    </source>
</evidence>
<accession>A0A4C1TIM2</accession>
<gene>
    <name evidence="2" type="ORF">EVAR_72966_1</name>
</gene>
<comment type="caution">
    <text evidence="2">The sequence shown here is derived from an EMBL/GenBank/DDBJ whole genome shotgun (WGS) entry which is preliminary data.</text>
</comment>
<feature type="compositionally biased region" description="Polar residues" evidence="1">
    <location>
        <begin position="63"/>
        <end position="79"/>
    </location>
</feature>
<proteinExistence type="predicted"/>
<evidence type="ECO:0000256" key="1">
    <source>
        <dbReference type="SAM" id="MobiDB-lite"/>
    </source>
</evidence>
<name>A0A4C1TIM2_EUMVA</name>